<dbReference type="Proteomes" id="UP000265520">
    <property type="component" value="Unassembled WGS sequence"/>
</dbReference>
<keyword evidence="2" id="KW-1185">Reference proteome</keyword>
<evidence type="ECO:0000313" key="2">
    <source>
        <dbReference type="Proteomes" id="UP000265520"/>
    </source>
</evidence>
<accession>A0A392NEY6</accession>
<sequence length="86" mass="9937">MTINPAKFKVARFDGTGNFGLWQRRVKDLLAQQSLQKALRETKPTYMDDTDWAEMKEKVAGLIRLSVSDEVMHLILDLTTPKEVWD</sequence>
<organism evidence="1 2">
    <name type="scientific">Trifolium medium</name>
    <dbReference type="NCBI Taxonomy" id="97028"/>
    <lineage>
        <taxon>Eukaryota</taxon>
        <taxon>Viridiplantae</taxon>
        <taxon>Streptophyta</taxon>
        <taxon>Embryophyta</taxon>
        <taxon>Tracheophyta</taxon>
        <taxon>Spermatophyta</taxon>
        <taxon>Magnoliopsida</taxon>
        <taxon>eudicotyledons</taxon>
        <taxon>Gunneridae</taxon>
        <taxon>Pentapetalae</taxon>
        <taxon>rosids</taxon>
        <taxon>fabids</taxon>
        <taxon>Fabales</taxon>
        <taxon>Fabaceae</taxon>
        <taxon>Papilionoideae</taxon>
        <taxon>50 kb inversion clade</taxon>
        <taxon>NPAAA clade</taxon>
        <taxon>Hologalegina</taxon>
        <taxon>IRL clade</taxon>
        <taxon>Trifolieae</taxon>
        <taxon>Trifolium</taxon>
    </lineage>
</organism>
<evidence type="ECO:0000313" key="1">
    <source>
        <dbReference type="EMBL" id="MCH97705.1"/>
    </source>
</evidence>
<proteinExistence type="predicted"/>
<reference evidence="1 2" key="1">
    <citation type="journal article" date="2018" name="Front. Plant Sci.">
        <title>Red Clover (Trifolium pratense) and Zigzag Clover (T. medium) - A Picture of Genomic Similarities and Differences.</title>
        <authorList>
            <person name="Dluhosova J."/>
            <person name="Istvanek J."/>
            <person name="Nedelnik J."/>
            <person name="Repkova J."/>
        </authorList>
    </citation>
    <scope>NUCLEOTIDE SEQUENCE [LARGE SCALE GENOMIC DNA]</scope>
    <source>
        <strain evidence="2">cv. 10/8</strain>
        <tissue evidence="1">Leaf</tissue>
    </source>
</reference>
<dbReference type="EMBL" id="LXQA010035717">
    <property type="protein sequence ID" value="MCH97705.1"/>
    <property type="molecule type" value="Genomic_DNA"/>
</dbReference>
<comment type="caution">
    <text evidence="1">The sequence shown here is derived from an EMBL/GenBank/DDBJ whole genome shotgun (WGS) entry which is preliminary data.</text>
</comment>
<dbReference type="AlphaFoldDB" id="A0A392NEY6"/>
<name>A0A392NEY6_9FABA</name>
<feature type="non-terminal residue" evidence="1">
    <location>
        <position position="86"/>
    </location>
</feature>
<protein>
    <submittedName>
        <fullName evidence="1">Retrotransposon protein putative Ty1-copia subclass</fullName>
    </submittedName>
</protein>